<protein>
    <submittedName>
        <fullName evidence="3">Uncharacterized protein</fullName>
    </submittedName>
</protein>
<accession>A0AAV7LI09</accession>
<evidence type="ECO:0000313" key="4">
    <source>
        <dbReference type="Proteomes" id="UP001066276"/>
    </source>
</evidence>
<organism evidence="3 4">
    <name type="scientific">Pleurodeles waltl</name>
    <name type="common">Iberian ribbed newt</name>
    <dbReference type="NCBI Taxonomy" id="8319"/>
    <lineage>
        <taxon>Eukaryota</taxon>
        <taxon>Metazoa</taxon>
        <taxon>Chordata</taxon>
        <taxon>Craniata</taxon>
        <taxon>Vertebrata</taxon>
        <taxon>Euteleostomi</taxon>
        <taxon>Amphibia</taxon>
        <taxon>Batrachia</taxon>
        <taxon>Caudata</taxon>
        <taxon>Salamandroidea</taxon>
        <taxon>Salamandridae</taxon>
        <taxon>Pleurodelinae</taxon>
        <taxon>Pleurodeles</taxon>
    </lineage>
</organism>
<reference evidence="3" key="1">
    <citation type="journal article" date="2022" name="bioRxiv">
        <title>Sequencing and chromosome-scale assembly of the giantPleurodeles waltlgenome.</title>
        <authorList>
            <person name="Brown T."/>
            <person name="Elewa A."/>
            <person name="Iarovenko S."/>
            <person name="Subramanian E."/>
            <person name="Araus A.J."/>
            <person name="Petzold A."/>
            <person name="Susuki M."/>
            <person name="Suzuki K.-i.T."/>
            <person name="Hayashi T."/>
            <person name="Toyoda A."/>
            <person name="Oliveira C."/>
            <person name="Osipova E."/>
            <person name="Leigh N.D."/>
            <person name="Simon A."/>
            <person name="Yun M.H."/>
        </authorList>
    </citation>
    <scope>NUCLEOTIDE SEQUENCE</scope>
    <source>
        <strain evidence="3">20211129_DDA</strain>
        <tissue evidence="3">Liver</tissue>
    </source>
</reference>
<feature type="coiled-coil region" evidence="1">
    <location>
        <begin position="155"/>
        <end position="210"/>
    </location>
</feature>
<name>A0AAV7LI09_PLEWA</name>
<feature type="compositionally biased region" description="Acidic residues" evidence="2">
    <location>
        <begin position="49"/>
        <end position="61"/>
    </location>
</feature>
<gene>
    <name evidence="3" type="ORF">NDU88_004339</name>
</gene>
<dbReference type="Proteomes" id="UP001066276">
    <property type="component" value="Chromosome 11"/>
</dbReference>
<feature type="region of interest" description="Disordered" evidence="2">
    <location>
        <begin position="82"/>
        <end position="110"/>
    </location>
</feature>
<evidence type="ECO:0000256" key="2">
    <source>
        <dbReference type="SAM" id="MobiDB-lite"/>
    </source>
</evidence>
<evidence type="ECO:0000313" key="3">
    <source>
        <dbReference type="EMBL" id="KAJ1091212.1"/>
    </source>
</evidence>
<dbReference type="EMBL" id="JANPWB010000015">
    <property type="protein sequence ID" value="KAJ1091212.1"/>
    <property type="molecule type" value="Genomic_DNA"/>
</dbReference>
<evidence type="ECO:0000256" key="1">
    <source>
        <dbReference type="SAM" id="Coils"/>
    </source>
</evidence>
<keyword evidence="1" id="KW-0175">Coiled coil</keyword>
<keyword evidence="4" id="KW-1185">Reference proteome</keyword>
<proteinExistence type="predicted"/>
<dbReference type="AlphaFoldDB" id="A0AAV7LI09"/>
<comment type="caution">
    <text evidence="3">The sequence shown here is derived from an EMBL/GenBank/DDBJ whole genome shotgun (WGS) entry which is preliminary data.</text>
</comment>
<sequence length="420" mass="45897">MAKHLTTHETITPALAQRGKEAKPANSDQGPFDGAESFFSPSDQSRDSDLDEEIPLTDSDIEGSSAASIWVSNYSTCRRKSFEQTGARCNSGAKLRRDPLNPQEEDGEMQRDYTATQQAFLKRDLACNTLVPPPTDGPAEPPSLDLIYRTMVQNHEQAQRESRKMKSANRQLQLSIKKVVKSCQDIGKCIASMETRTEELETEIRAATAQTSTQGQQIADIQWKLEDAENCQRRNNLRILGIAEDLEGHKCVKFHQDYSGVPQGAEIKHGDSWFEFGAKQAGYSEEHQVHATYVWLEPKPAKSGLCLRALGSTGASVGILPGPNAGGTEERLRAALPLKPGQEGVQDTAVMPLGHKLAGQRSIGRGHYDVMGLLIGLSSVHRQDQGLGKRGAEGDVGSLLLEQHRLVNTVEPTSSPTTYG</sequence>
<feature type="region of interest" description="Disordered" evidence="2">
    <location>
        <begin position="1"/>
        <end position="61"/>
    </location>
</feature>